<feature type="compositionally biased region" description="Acidic residues" evidence="1">
    <location>
        <begin position="74"/>
        <end position="89"/>
    </location>
</feature>
<name>A0A9Y3RZ68_9CICH</name>
<dbReference type="Proteomes" id="UP000695023">
    <property type="component" value="Unplaced"/>
</dbReference>
<dbReference type="RefSeq" id="XP_005753291.1">
    <property type="nucleotide sequence ID" value="XM_005753234.1"/>
</dbReference>
<dbReference type="GeneID" id="102196804"/>
<protein>
    <submittedName>
        <fullName evidence="4 5">Uncharacterized protein LOC102196804</fullName>
    </submittedName>
</protein>
<evidence type="ECO:0000313" key="3">
    <source>
        <dbReference type="Proteomes" id="UP000695023"/>
    </source>
</evidence>
<evidence type="ECO:0000313" key="4">
    <source>
        <dbReference type="RefSeq" id="XP_005753291.1"/>
    </source>
</evidence>
<accession>A0A9Y3RZ68</accession>
<dbReference type="InterPro" id="IPR052303">
    <property type="entry name" value="CEFIP"/>
</dbReference>
<dbReference type="PANTHER" id="PTHR33775">
    <property type="entry name" value="CARDIAC-ENRICHED FHL2-INTERACTING PROTEIN-RELATED"/>
    <property type="match status" value="1"/>
</dbReference>
<evidence type="ECO:0000256" key="1">
    <source>
        <dbReference type="SAM" id="MobiDB-lite"/>
    </source>
</evidence>
<proteinExistence type="predicted"/>
<dbReference type="GO" id="GO:0005654">
    <property type="term" value="C:nucleoplasm"/>
    <property type="evidence" value="ECO:0007669"/>
    <property type="project" value="TreeGrafter"/>
</dbReference>
<sequence>MSGHEDTAKRERGRGIFLSAHRCPEVDVLPHQTAEAQILPRCSPVPADKSSEFTCTGESEPDYLDFCSTHRSEVDEEEEDEGSVSDWSEEDLSLHFSPSVLIQSDDETSDPESGFECVDITIETQVKGQDAEGLKMVPKRQIHLKKKKKDGEDGAEQVILKDVPAEGRGINNNTSANELLCPTTRSRPELLLRQHSMPTSFHATSNTSSDAESYGVYKGLIAGAGQGLLIGGNSQRLQKSFSLDETKTKMASCLIKNVLSKKMQVEQKNLKKNAEVSPVLPLGHQTGGGGVRAPVHVVRDVRSLVKHSYGHSFTTSAASQDNKSTSCKAVGQEDSPTPTYQQAVGVKGHFSKVAVSFSQSQDKKQSKSSRQPMAQQRRGSEPIISQGLDHLDPPTLKPNPSARVVTPPSHQGTWPLLGAQEQSSILGVSSPSAPGSSQHLLQIPFPSSLHPHLGKAGYVHTPLSYIQTQQSTPGASIHLPFRSEEFPNRQTGNFSEQVDPTKTQREREGQSGTATLPSQNQQELQQQRLHPQPILCSVPSLLPAQVSVDYLVDVLGSAAAPGPFFRVPAPCQLMLDPKSGRFFYADTSLQHQRKMLLDPETGQFFQVFLPPAGSASNAAMFPVTCANPAPTVIQVGATNPMLLSVMPFQRAVGVSSFCGLPVTVMASNQQRSDDITHTLPGRH</sequence>
<dbReference type="PANTHER" id="PTHR33775:SF1">
    <property type="entry name" value="PROLINE-RICH BASIC PROTEIN 1"/>
    <property type="match status" value="1"/>
</dbReference>
<dbReference type="InterPro" id="IPR027838">
    <property type="entry name" value="DUF4585"/>
</dbReference>
<feature type="compositionally biased region" description="Polar residues" evidence="1">
    <location>
        <begin position="314"/>
        <end position="327"/>
    </location>
</feature>
<reference evidence="4 5" key="1">
    <citation type="submission" date="2025-04" db="UniProtKB">
        <authorList>
            <consortium name="RefSeq"/>
        </authorList>
    </citation>
    <scope>IDENTIFICATION</scope>
</reference>
<feature type="compositionally biased region" description="Low complexity" evidence="1">
    <location>
        <begin position="516"/>
        <end position="528"/>
    </location>
</feature>
<gene>
    <name evidence="4 5" type="primary">LOC102196804</name>
</gene>
<evidence type="ECO:0000259" key="2">
    <source>
        <dbReference type="Pfam" id="PF15232"/>
    </source>
</evidence>
<evidence type="ECO:0000313" key="5">
    <source>
        <dbReference type="RefSeq" id="XP_005753292.1"/>
    </source>
</evidence>
<feature type="region of interest" description="Disordered" evidence="1">
    <location>
        <begin position="68"/>
        <end position="89"/>
    </location>
</feature>
<feature type="region of interest" description="Disordered" evidence="1">
    <location>
        <begin position="485"/>
        <end position="528"/>
    </location>
</feature>
<feature type="compositionally biased region" description="Polar residues" evidence="1">
    <location>
        <begin position="488"/>
        <end position="501"/>
    </location>
</feature>
<dbReference type="RefSeq" id="XP_005753292.1">
    <property type="nucleotide sequence ID" value="XM_005753235.1"/>
</dbReference>
<dbReference type="AlphaFoldDB" id="A0A9Y3RZ68"/>
<organism evidence="3 5">
    <name type="scientific">Pundamilia nyererei</name>
    <dbReference type="NCBI Taxonomy" id="303518"/>
    <lineage>
        <taxon>Eukaryota</taxon>
        <taxon>Metazoa</taxon>
        <taxon>Chordata</taxon>
        <taxon>Craniata</taxon>
        <taxon>Vertebrata</taxon>
        <taxon>Euteleostomi</taxon>
        <taxon>Actinopterygii</taxon>
        <taxon>Neopterygii</taxon>
        <taxon>Teleostei</taxon>
        <taxon>Neoteleostei</taxon>
        <taxon>Acanthomorphata</taxon>
        <taxon>Ovalentaria</taxon>
        <taxon>Cichlomorphae</taxon>
        <taxon>Cichliformes</taxon>
        <taxon>Cichlidae</taxon>
        <taxon>African cichlids</taxon>
        <taxon>Pseudocrenilabrinae</taxon>
        <taxon>Haplochromini</taxon>
        <taxon>Pundamilia</taxon>
    </lineage>
</organism>
<feature type="region of interest" description="Disordered" evidence="1">
    <location>
        <begin position="355"/>
        <end position="409"/>
    </location>
</feature>
<feature type="domain" description="DUF4585" evidence="2">
    <location>
        <begin position="572"/>
        <end position="623"/>
    </location>
</feature>
<dbReference type="Pfam" id="PF15232">
    <property type="entry name" value="DUF4585"/>
    <property type="match status" value="1"/>
</dbReference>
<feature type="region of interest" description="Disordered" evidence="1">
    <location>
        <begin position="314"/>
        <end position="341"/>
    </location>
</feature>
<keyword evidence="3" id="KW-1185">Reference proteome</keyword>